<evidence type="ECO:0000256" key="3">
    <source>
        <dbReference type="ARBA" id="ARBA00022448"/>
    </source>
</evidence>
<dbReference type="OrthoDB" id="9800132at2"/>
<name>I4D997_DESAJ</name>
<keyword evidence="7 11" id="KW-1133">Transmembrane helix</keyword>
<evidence type="ECO:0000256" key="1">
    <source>
        <dbReference type="ARBA" id="ARBA00004162"/>
    </source>
</evidence>
<keyword evidence="13" id="KW-1185">Reference proteome</keyword>
<evidence type="ECO:0000313" key="12">
    <source>
        <dbReference type="EMBL" id="AFM42371.1"/>
    </source>
</evidence>
<dbReference type="PRINTS" id="PR01853">
    <property type="entry name" value="YAJCTRNLCASE"/>
</dbReference>
<keyword evidence="8" id="KW-0811">Translocation</keyword>
<gene>
    <name evidence="12" type="ordered locus">Desaci_3483</name>
</gene>
<dbReference type="GO" id="GO:0005886">
    <property type="term" value="C:plasma membrane"/>
    <property type="evidence" value="ECO:0007669"/>
    <property type="project" value="UniProtKB-SubCell"/>
</dbReference>
<keyword evidence="6" id="KW-0653">Protein transport</keyword>
<dbReference type="Pfam" id="PF02699">
    <property type="entry name" value="YajC"/>
    <property type="match status" value="1"/>
</dbReference>
<evidence type="ECO:0000256" key="6">
    <source>
        <dbReference type="ARBA" id="ARBA00022927"/>
    </source>
</evidence>
<keyword evidence="4" id="KW-1003">Cell membrane</keyword>
<keyword evidence="9 11" id="KW-0472">Membrane</keyword>
<dbReference type="SMART" id="SM01323">
    <property type="entry name" value="YajC"/>
    <property type="match status" value="1"/>
</dbReference>
<dbReference type="STRING" id="646529.Desaci_3483"/>
<dbReference type="Proteomes" id="UP000002892">
    <property type="component" value="Chromosome"/>
</dbReference>
<evidence type="ECO:0000256" key="8">
    <source>
        <dbReference type="ARBA" id="ARBA00023010"/>
    </source>
</evidence>
<evidence type="ECO:0000256" key="7">
    <source>
        <dbReference type="ARBA" id="ARBA00022989"/>
    </source>
</evidence>
<comment type="similarity">
    <text evidence="2">Belongs to the YajC family.</text>
</comment>
<protein>
    <submittedName>
        <fullName evidence="12">Protein translocase subunit yajC</fullName>
    </submittedName>
</protein>
<dbReference type="HOGENOM" id="CLU_116157_1_1_9"/>
<feature type="transmembrane region" description="Helical" evidence="11">
    <location>
        <begin position="6"/>
        <end position="24"/>
    </location>
</feature>
<comment type="subcellular location">
    <subcellularLocation>
        <location evidence="1">Cell membrane</location>
        <topology evidence="1">Single-pass membrane protein</topology>
    </subcellularLocation>
</comment>
<dbReference type="AlphaFoldDB" id="I4D997"/>
<dbReference type="eggNOG" id="COG1862">
    <property type="taxonomic scope" value="Bacteria"/>
</dbReference>
<dbReference type="KEGG" id="dai:Desaci_3483"/>
<feature type="region of interest" description="Disordered" evidence="10">
    <location>
        <begin position="86"/>
        <end position="133"/>
    </location>
</feature>
<keyword evidence="3" id="KW-0813">Transport</keyword>
<evidence type="ECO:0000256" key="4">
    <source>
        <dbReference type="ARBA" id="ARBA00022475"/>
    </source>
</evidence>
<sequence>MNQSTMSLVLYFVVFFGIMYFLMIRPQQKQAKQRQALLAGMRVRDRVLTSGGIYGKITKVKDNSVMLQIADKVEIEVAKSAITSVENRDINAEDPKKNAKKNDKNDKNDKTNNKEINLEKEDSQPNDSEKENA</sequence>
<dbReference type="GO" id="GO:0015031">
    <property type="term" value="P:protein transport"/>
    <property type="evidence" value="ECO:0007669"/>
    <property type="project" value="UniProtKB-KW"/>
</dbReference>
<dbReference type="PANTHER" id="PTHR33909:SF1">
    <property type="entry name" value="SEC TRANSLOCON ACCESSORY COMPLEX SUBUNIT YAJC"/>
    <property type="match status" value="1"/>
</dbReference>
<organism evidence="12 13">
    <name type="scientific">Desulfosporosinus acidiphilus (strain DSM 22704 / JCM 16185 / SJ4)</name>
    <dbReference type="NCBI Taxonomy" id="646529"/>
    <lineage>
        <taxon>Bacteria</taxon>
        <taxon>Bacillati</taxon>
        <taxon>Bacillota</taxon>
        <taxon>Clostridia</taxon>
        <taxon>Eubacteriales</taxon>
        <taxon>Desulfitobacteriaceae</taxon>
        <taxon>Desulfosporosinus</taxon>
    </lineage>
</organism>
<evidence type="ECO:0000256" key="2">
    <source>
        <dbReference type="ARBA" id="ARBA00006742"/>
    </source>
</evidence>
<evidence type="ECO:0000256" key="9">
    <source>
        <dbReference type="ARBA" id="ARBA00023136"/>
    </source>
</evidence>
<proteinExistence type="inferred from homology"/>
<evidence type="ECO:0000313" key="13">
    <source>
        <dbReference type="Proteomes" id="UP000002892"/>
    </source>
</evidence>
<dbReference type="NCBIfam" id="TIGR00739">
    <property type="entry name" value="yajC"/>
    <property type="match status" value="1"/>
</dbReference>
<dbReference type="RefSeq" id="WP_014828359.1">
    <property type="nucleotide sequence ID" value="NC_018068.1"/>
</dbReference>
<dbReference type="InterPro" id="IPR003849">
    <property type="entry name" value="Preprotein_translocase_YajC"/>
</dbReference>
<keyword evidence="5 11" id="KW-0812">Transmembrane</keyword>
<reference evidence="12 13" key="1">
    <citation type="journal article" date="2012" name="J. Bacteriol.">
        <title>Complete genome sequences of Desulfosporosinus orientis DSM765T, Desulfosporosinus youngiae DSM17734T, Desulfosporosinus meridiei DSM13257T, and Desulfosporosinus acidiphilus DSM22704T.</title>
        <authorList>
            <person name="Pester M."/>
            <person name="Brambilla E."/>
            <person name="Alazard D."/>
            <person name="Rattei T."/>
            <person name="Weinmaier T."/>
            <person name="Han J."/>
            <person name="Lucas S."/>
            <person name="Lapidus A."/>
            <person name="Cheng J.F."/>
            <person name="Goodwin L."/>
            <person name="Pitluck S."/>
            <person name="Peters L."/>
            <person name="Ovchinnikova G."/>
            <person name="Teshima H."/>
            <person name="Detter J.C."/>
            <person name="Han C.S."/>
            <person name="Tapia R."/>
            <person name="Land M.L."/>
            <person name="Hauser L."/>
            <person name="Kyrpides N.C."/>
            <person name="Ivanova N.N."/>
            <person name="Pagani I."/>
            <person name="Huntmann M."/>
            <person name="Wei C.L."/>
            <person name="Davenport K.W."/>
            <person name="Daligault H."/>
            <person name="Chain P.S."/>
            <person name="Chen A."/>
            <person name="Mavromatis K."/>
            <person name="Markowitz V."/>
            <person name="Szeto E."/>
            <person name="Mikhailova N."/>
            <person name="Pati A."/>
            <person name="Wagner M."/>
            <person name="Woyke T."/>
            <person name="Ollivier B."/>
            <person name="Klenk H.P."/>
            <person name="Spring S."/>
            <person name="Loy A."/>
        </authorList>
    </citation>
    <scope>NUCLEOTIDE SEQUENCE [LARGE SCALE GENOMIC DNA]</scope>
    <source>
        <strain evidence="13">DSM 22704 / JCM 16185 / SJ4</strain>
    </source>
</reference>
<dbReference type="PANTHER" id="PTHR33909">
    <property type="entry name" value="SEC TRANSLOCON ACCESSORY COMPLEX SUBUNIT YAJC"/>
    <property type="match status" value="1"/>
</dbReference>
<accession>I4D997</accession>
<dbReference type="EMBL" id="CP003639">
    <property type="protein sequence ID" value="AFM42371.1"/>
    <property type="molecule type" value="Genomic_DNA"/>
</dbReference>
<evidence type="ECO:0000256" key="11">
    <source>
        <dbReference type="SAM" id="Phobius"/>
    </source>
</evidence>
<evidence type="ECO:0000256" key="5">
    <source>
        <dbReference type="ARBA" id="ARBA00022692"/>
    </source>
</evidence>
<evidence type="ECO:0000256" key="10">
    <source>
        <dbReference type="SAM" id="MobiDB-lite"/>
    </source>
</evidence>